<evidence type="ECO:0000256" key="2">
    <source>
        <dbReference type="SAM" id="Phobius"/>
    </source>
</evidence>
<gene>
    <name evidence="3" type="ORF">Vretifemale_4905</name>
</gene>
<evidence type="ECO:0000313" key="4">
    <source>
        <dbReference type="Proteomes" id="UP000747110"/>
    </source>
</evidence>
<feature type="transmembrane region" description="Helical" evidence="2">
    <location>
        <begin position="177"/>
        <end position="195"/>
    </location>
</feature>
<keyword evidence="2" id="KW-1133">Transmembrane helix</keyword>
<dbReference type="AlphaFoldDB" id="A0A8J4C5B2"/>
<accession>A0A8J4C5B2</accession>
<dbReference type="EMBL" id="BNCP01000007">
    <property type="protein sequence ID" value="GIL75074.1"/>
    <property type="molecule type" value="Genomic_DNA"/>
</dbReference>
<dbReference type="OrthoDB" id="536365at2759"/>
<protein>
    <submittedName>
        <fullName evidence="3">Uncharacterized protein</fullName>
    </submittedName>
</protein>
<keyword evidence="2" id="KW-0472">Membrane</keyword>
<dbReference type="Proteomes" id="UP000747110">
    <property type="component" value="Unassembled WGS sequence"/>
</dbReference>
<feature type="transmembrane region" description="Helical" evidence="2">
    <location>
        <begin position="123"/>
        <end position="146"/>
    </location>
</feature>
<feature type="compositionally biased region" description="Gly residues" evidence="1">
    <location>
        <begin position="377"/>
        <end position="386"/>
    </location>
</feature>
<evidence type="ECO:0000313" key="3">
    <source>
        <dbReference type="EMBL" id="GIL75074.1"/>
    </source>
</evidence>
<name>A0A8J4C5B2_9CHLO</name>
<evidence type="ECO:0000256" key="1">
    <source>
        <dbReference type="SAM" id="MobiDB-lite"/>
    </source>
</evidence>
<organism evidence="3 4">
    <name type="scientific">Volvox reticuliferus</name>
    <dbReference type="NCBI Taxonomy" id="1737510"/>
    <lineage>
        <taxon>Eukaryota</taxon>
        <taxon>Viridiplantae</taxon>
        <taxon>Chlorophyta</taxon>
        <taxon>core chlorophytes</taxon>
        <taxon>Chlorophyceae</taxon>
        <taxon>CS clade</taxon>
        <taxon>Chlamydomonadales</taxon>
        <taxon>Volvocaceae</taxon>
        <taxon>Volvox</taxon>
    </lineage>
</organism>
<reference evidence="3" key="1">
    <citation type="journal article" date="2021" name="Proc. Natl. Acad. Sci. U.S.A.">
        <title>Three genomes in the algal genus Volvox reveal the fate of a haploid sex-determining region after a transition to homothallism.</title>
        <authorList>
            <person name="Yamamoto K."/>
            <person name="Hamaji T."/>
            <person name="Kawai-Toyooka H."/>
            <person name="Matsuzaki R."/>
            <person name="Takahashi F."/>
            <person name="Nishimura Y."/>
            <person name="Kawachi M."/>
            <person name="Noguchi H."/>
            <person name="Minakuchi Y."/>
            <person name="Umen J.G."/>
            <person name="Toyoda A."/>
            <person name="Nozaki H."/>
        </authorList>
    </citation>
    <scope>NUCLEOTIDE SEQUENCE</scope>
    <source>
        <strain evidence="3">NIES-3786</strain>
    </source>
</reference>
<sequence length="415" mass="44586">MKHSLMDHHIRRTRCRFTDEPSRTDADSVWFPEQSLLRTCPETIQRDLYDNAIVGGPTLQETYGKSPSDYIVSAIRYGPAGVTTASITTVTNKAVISALLLTFNYSAVSSAAQQPDTSDLYRTYFFCQMTAVVLAFSVMLSAATFISHVSRCGQHCHTLIRYLQSANWIDQHLNEPLFVAQCFFTIMALILDVAITYSDSFMLYSFIGMVVICIGLLVVAHVRSRIVLHRLSKDEWIELVQAEEELRVWMCTWRRNGGPVAVAAAERSGSSSLDGGGSPQLHLTRGGSDTAAAAVGNSAVIVSSACNGGIAACTDLDAVPPRQVHVCGNLLLGRDPYGASSPSRPAAATTASLLQRLGHRSGRVRMAASTDVVLAEEGGGGSGGLQRGDAAGAGIDEPRLGTQAVCLRNDRQTEG</sequence>
<comment type="caution">
    <text evidence="3">The sequence shown here is derived from an EMBL/GenBank/DDBJ whole genome shotgun (WGS) entry which is preliminary data.</text>
</comment>
<feature type="region of interest" description="Disordered" evidence="1">
    <location>
        <begin position="377"/>
        <end position="396"/>
    </location>
</feature>
<proteinExistence type="predicted"/>
<keyword evidence="2" id="KW-0812">Transmembrane</keyword>
<feature type="transmembrane region" description="Helical" evidence="2">
    <location>
        <begin position="201"/>
        <end position="222"/>
    </location>
</feature>
<keyword evidence="4" id="KW-1185">Reference proteome</keyword>